<dbReference type="EMBL" id="FPBT01000002">
    <property type="protein sequence ID" value="SFU33388.1"/>
    <property type="molecule type" value="Genomic_DNA"/>
</dbReference>
<proteinExistence type="predicted"/>
<dbReference type="InterPro" id="IPR013785">
    <property type="entry name" value="Aldolase_TIM"/>
</dbReference>
<keyword evidence="5" id="KW-1185">Reference proteome</keyword>
<dbReference type="Pfam" id="PF00724">
    <property type="entry name" value="Oxidored_FMN"/>
    <property type="match status" value="1"/>
</dbReference>
<evidence type="ECO:0000256" key="1">
    <source>
        <dbReference type="ARBA" id="ARBA00022630"/>
    </source>
</evidence>
<evidence type="ECO:0000259" key="3">
    <source>
        <dbReference type="Pfam" id="PF00724"/>
    </source>
</evidence>
<name>A0A1I7FB04_9FIRM</name>
<evidence type="ECO:0000313" key="4">
    <source>
        <dbReference type="EMBL" id="SFU33388.1"/>
    </source>
</evidence>
<feature type="domain" description="NADH:flavin oxidoreductase/NADH oxidase N-terminal" evidence="3">
    <location>
        <begin position="4"/>
        <end position="332"/>
    </location>
</feature>
<dbReference type="Gene3D" id="3.20.20.70">
    <property type="entry name" value="Aldolase class I"/>
    <property type="match status" value="1"/>
</dbReference>
<evidence type="ECO:0000313" key="5">
    <source>
        <dbReference type="Proteomes" id="UP000198817"/>
    </source>
</evidence>
<dbReference type="STRING" id="155865.SAMN05216515_101145"/>
<dbReference type="OrthoDB" id="9772736at2"/>
<dbReference type="InterPro" id="IPR001155">
    <property type="entry name" value="OxRdtase_FMN_N"/>
</dbReference>
<dbReference type="SUPFAM" id="SSF51395">
    <property type="entry name" value="FMN-linked oxidoreductases"/>
    <property type="match status" value="1"/>
</dbReference>
<dbReference type="CDD" id="cd02803">
    <property type="entry name" value="OYE_like_FMN_family"/>
    <property type="match status" value="1"/>
</dbReference>
<dbReference type="RefSeq" id="WP_090469620.1">
    <property type="nucleotide sequence ID" value="NZ_FOWF01000001.1"/>
</dbReference>
<organism evidence="4 5">
    <name type="scientific">Eubacterium pyruvativorans</name>
    <dbReference type="NCBI Taxonomy" id="155865"/>
    <lineage>
        <taxon>Bacteria</taxon>
        <taxon>Bacillati</taxon>
        <taxon>Bacillota</taxon>
        <taxon>Clostridia</taxon>
        <taxon>Eubacteriales</taxon>
        <taxon>Eubacteriaceae</taxon>
        <taxon>Eubacterium</taxon>
    </lineage>
</organism>
<keyword evidence="1" id="KW-0285">Flavoprotein</keyword>
<accession>A0A1I7FB04</accession>
<dbReference type="InterPro" id="IPR051799">
    <property type="entry name" value="NADH_flavin_oxidoreductase"/>
</dbReference>
<dbReference type="PANTHER" id="PTHR43656">
    <property type="entry name" value="BINDING OXIDOREDUCTASE, PUTATIVE (AFU_ORTHOLOGUE AFUA_2G08260)-RELATED"/>
    <property type="match status" value="1"/>
</dbReference>
<protein>
    <submittedName>
        <fullName evidence="4">2,4-dienoyl-CoA reductase</fullName>
    </submittedName>
</protein>
<dbReference type="Proteomes" id="UP000198817">
    <property type="component" value="Unassembled WGS sequence"/>
</dbReference>
<dbReference type="GO" id="GO:0010181">
    <property type="term" value="F:FMN binding"/>
    <property type="evidence" value="ECO:0007669"/>
    <property type="project" value="InterPro"/>
</dbReference>
<gene>
    <name evidence="4" type="ORF">SAMN05216508_10222</name>
</gene>
<dbReference type="PANTHER" id="PTHR43656:SF2">
    <property type="entry name" value="BINDING OXIDOREDUCTASE, PUTATIVE (AFU_ORTHOLOGUE AFUA_2G08260)-RELATED"/>
    <property type="match status" value="1"/>
</dbReference>
<dbReference type="AlphaFoldDB" id="A0A1I7FB04"/>
<keyword evidence="2" id="KW-0560">Oxidoreductase</keyword>
<dbReference type="GO" id="GO:0016491">
    <property type="term" value="F:oxidoreductase activity"/>
    <property type="evidence" value="ECO:0007669"/>
    <property type="project" value="UniProtKB-KW"/>
</dbReference>
<sequence length="339" mass="36850">MSVLFTPFAAGPVLLKNRVVMPPMASRAADGGMLTTEHLDYYLPRAEAGTGLIITEHMYVDRRGMADPHQLAIDSDDRIPGLSKLTRLTRNAGARIIAQISHAGSMAHQRVTGMTPVSSSDVLSPTMSSTEVPEELTVPEIRELVGKFRDAAVRAQMAGFDGVDVHSAHGYLLDQFFSPLANKRHDAYGRDSVENRVRIHCEILRAIRESTGPEFLIALRLGGSDYMNGGATVEDAAKAVPLLREAGMDLLDISGGMNGYTISGRKDPGWFRDIAEAVRGTAAGRDLPILLTGGIKKPEDAEALLQSGICDLVGVGRAMRRYPDWTARAWDEMESKQNH</sequence>
<evidence type="ECO:0000256" key="2">
    <source>
        <dbReference type="ARBA" id="ARBA00023002"/>
    </source>
</evidence>
<reference evidence="4 5" key="1">
    <citation type="submission" date="2016-10" db="EMBL/GenBank/DDBJ databases">
        <authorList>
            <person name="de Groot N.N."/>
        </authorList>
    </citation>
    <scope>NUCLEOTIDE SEQUENCE [LARGE SCALE GENOMIC DNA]</scope>
    <source>
        <strain evidence="4 5">KHGC13</strain>
    </source>
</reference>